<dbReference type="InterPro" id="IPR017927">
    <property type="entry name" value="FAD-bd_FR_type"/>
</dbReference>
<dbReference type="FunFam" id="3.40.50.80:FF:000014">
    <property type="entry name" value="Na(+)-translocating NADH-quinone reductase subunit F"/>
    <property type="match status" value="1"/>
</dbReference>
<keyword evidence="13 27" id="KW-0479">Metal-binding</keyword>
<protein>
    <recommendedName>
        <fullName evidence="7 27">Na(+)-translocating NADH-quinone reductase subunit F</fullName>
        <shortName evidence="27">Na(+)-NQR subunit F</shortName>
        <shortName evidence="27">Na(+)-translocating NQR subunit F</shortName>
        <ecNumber evidence="6 27">7.2.1.1</ecNumber>
    </recommendedName>
    <alternativeName>
        <fullName evidence="25 27">NQR complex subunit F</fullName>
    </alternativeName>
    <alternativeName>
        <fullName evidence="24 27">NQR-1 subunit F</fullName>
    </alternativeName>
</protein>
<dbReference type="InterPro" id="IPR036010">
    <property type="entry name" value="2Fe-2S_ferredoxin-like_sf"/>
</dbReference>
<keyword evidence="15 27" id="KW-1278">Translocase</keyword>
<evidence type="ECO:0000256" key="26">
    <source>
        <dbReference type="ARBA" id="ARBA00048891"/>
    </source>
</evidence>
<dbReference type="InterPro" id="IPR012675">
    <property type="entry name" value="Beta-grasp_dom_sf"/>
</dbReference>
<evidence type="ECO:0000256" key="5">
    <source>
        <dbReference type="ARBA" id="ARBA00011309"/>
    </source>
</evidence>
<keyword evidence="20 27" id="KW-0406">Ion transport</keyword>
<evidence type="ECO:0000256" key="22">
    <source>
        <dbReference type="ARBA" id="ARBA00023136"/>
    </source>
</evidence>
<dbReference type="InterPro" id="IPR017938">
    <property type="entry name" value="Riboflavin_synthase-like_b-brl"/>
</dbReference>
<keyword evidence="21 27" id="KW-0830">Ubiquinone</keyword>
<dbReference type="HAMAP" id="MF_00430">
    <property type="entry name" value="NqrF"/>
    <property type="match status" value="1"/>
</dbReference>
<keyword evidence="22 27" id="KW-0472">Membrane</keyword>
<dbReference type="GO" id="GO:0016655">
    <property type="term" value="F:oxidoreductase activity, acting on NAD(P)H, quinone or similar compound as acceptor"/>
    <property type="evidence" value="ECO:0007669"/>
    <property type="project" value="InterPro"/>
</dbReference>
<dbReference type="CDD" id="cd06188">
    <property type="entry name" value="NADH_quinone_reductase"/>
    <property type="match status" value="1"/>
</dbReference>
<evidence type="ECO:0000259" key="28">
    <source>
        <dbReference type="PROSITE" id="PS51085"/>
    </source>
</evidence>
<dbReference type="SUPFAM" id="SSF54292">
    <property type="entry name" value="2Fe-2S ferredoxin-like"/>
    <property type="match status" value="1"/>
</dbReference>
<dbReference type="GO" id="GO:0009055">
    <property type="term" value="F:electron transfer activity"/>
    <property type="evidence" value="ECO:0007669"/>
    <property type="project" value="UniProtKB-UniRule"/>
</dbReference>
<feature type="domain" description="2Fe-2S ferredoxin-type" evidence="28">
    <location>
        <begin position="34"/>
        <end position="126"/>
    </location>
</feature>
<sequence length="406" mass="45246">MIYLISLTVFSAVIITLVAMLLVVEARVVPKGERRIVINADEEKSIKVPGNNTLLAALVNNAIFLPSACGGKGTCGTCKCVVEEGGGDILPTELTHVSRKERLENVRLACQLKVKEDLKIGIPAEIFSIRKYNAVVVSNQSVATFIKELVLQLDPGEQLDFKAGAYIQIDIPEYEISFMDFCIADRFRSTWEQFNLRGLRAAAEEPVFRAYSLANPPSEKSRLMFTIRIATPPPGAPDVPPGIGSSYVFSLNPGDRVVLSGPYGDFFVKDTEREMCFIGGGAGMAPMRCHVLHQLLEVKTKRKMTFWYGARSRQEMFYHEEFRELAEKFENFSYCVALSEPLPADNWDGGTGFIHQCAYDEYLAGHKDPTEIEYYLCGPPMMIDAVMKMLDDLGVEPEMIAFDDFG</sequence>
<dbReference type="AlphaFoldDB" id="A0A8J6P1W7"/>
<evidence type="ECO:0000256" key="24">
    <source>
        <dbReference type="ARBA" id="ARBA00030032"/>
    </source>
</evidence>
<dbReference type="SUPFAM" id="SSF52343">
    <property type="entry name" value="Ferredoxin reductase-like, C-terminal NADP-linked domain"/>
    <property type="match status" value="1"/>
</dbReference>
<evidence type="ECO:0000256" key="17">
    <source>
        <dbReference type="ARBA" id="ARBA00023014"/>
    </source>
</evidence>
<name>A0A8J6P1W7_9BACT</name>
<evidence type="ECO:0000256" key="9">
    <source>
        <dbReference type="ARBA" id="ARBA00022475"/>
    </source>
</evidence>
<keyword evidence="17 27" id="KW-0411">Iron-sulfur</keyword>
<dbReference type="GO" id="GO:0046872">
    <property type="term" value="F:metal ion binding"/>
    <property type="evidence" value="ECO:0007669"/>
    <property type="project" value="UniProtKB-KW"/>
</dbReference>
<comment type="subcellular location">
    <subcellularLocation>
        <location evidence="3">Cell inner membrane</location>
    </subcellularLocation>
    <subcellularLocation>
        <location evidence="27">Cell membrane</location>
        <topology evidence="27">Single-pass membrane protein</topology>
    </subcellularLocation>
</comment>
<evidence type="ECO:0000313" key="30">
    <source>
        <dbReference type="EMBL" id="MBC8433600.1"/>
    </source>
</evidence>
<dbReference type="PIRSF" id="PIRSF000044">
    <property type="entry name" value="Cis_Diol_DH_RD"/>
    <property type="match status" value="1"/>
</dbReference>
<keyword evidence="18 27" id="KW-0520">NAD</keyword>
<dbReference type="InterPro" id="IPR008333">
    <property type="entry name" value="Cbr1-like_FAD-bd_dom"/>
</dbReference>
<dbReference type="PRINTS" id="PR00371">
    <property type="entry name" value="FPNCR"/>
</dbReference>
<feature type="binding site" evidence="27">
    <location>
        <position position="75"/>
    </location>
    <ligand>
        <name>[2Fe-2S] cluster</name>
        <dbReference type="ChEBI" id="CHEBI:190135"/>
    </ligand>
</feature>
<comment type="similarity">
    <text evidence="4 27">Belongs to the NqrF family.</text>
</comment>
<keyword evidence="14 27" id="KW-0274">FAD</keyword>
<evidence type="ECO:0000256" key="25">
    <source>
        <dbReference type="ARBA" id="ARBA00030787"/>
    </source>
</evidence>
<dbReference type="InterPro" id="IPR010205">
    <property type="entry name" value="NqrF"/>
</dbReference>
<comment type="subunit">
    <text evidence="5 27">Composed of six subunits; NqrA, NqrB, NqrC, NqrD, NqrE and NqrF.</text>
</comment>
<evidence type="ECO:0000256" key="2">
    <source>
        <dbReference type="ARBA" id="ARBA00002972"/>
    </source>
</evidence>
<dbReference type="PROSITE" id="PS51085">
    <property type="entry name" value="2FE2S_FER_2"/>
    <property type="match status" value="1"/>
</dbReference>
<feature type="domain" description="FAD-binding FR-type" evidence="29">
    <location>
        <begin position="129"/>
        <end position="269"/>
    </location>
</feature>
<dbReference type="GO" id="GO:0005886">
    <property type="term" value="C:plasma membrane"/>
    <property type="evidence" value="ECO:0007669"/>
    <property type="project" value="UniProtKB-SubCell"/>
</dbReference>
<organism evidence="30 31">
    <name type="scientific">Candidatus Desulfatibia vada</name>
    <dbReference type="NCBI Taxonomy" id="2841696"/>
    <lineage>
        <taxon>Bacteria</taxon>
        <taxon>Pseudomonadati</taxon>
        <taxon>Thermodesulfobacteriota</taxon>
        <taxon>Desulfobacteria</taxon>
        <taxon>Desulfobacterales</taxon>
        <taxon>Desulfobacterales incertae sedis</taxon>
        <taxon>Candidatus Desulfatibia</taxon>
    </lineage>
</organism>
<evidence type="ECO:0000256" key="16">
    <source>
        <dbReference type="ARBA" id="ARBA00023004"/>
    </source>
</evidence>
<evidence type="ECO:0000256" key="20">
    <source>
        <dbReference type="ARBA" id="ARBA00023065"/>
    </source>
</evidence>
<accession>A0A8J6P1W7</accession>
<evidence type="ECO:0000256" key="13">
    <source>
        <dbReference type="ARBA" id="ARBA00022723"/>
    </source>
</evidence>
<evidence type="ECO:0000256" key="14">
    <source>
        <dbReference type="ARBA" id="ARBA00022827"/>
    </source>
</evidence>
<evidence type="ECO:0000256" key="8">
    <source>
        <dbReference type="ARBA" id="ARBA00022448"/>
    </source>
</evidence>
<evidence type="ECO:0000256" key="7">
    <source>
        <dbReference type="ARBA" id="ARBA00019729"/>
    </source>
</evidence>
<reference evidence="30 31" key="1">
    <citation type="submission" date="2020-08" db="EMBL/GenBank/DDBJ databases">
        <title>Bridging the membrane lipid divide: bacteria of the FCB group superphylum have the potential to synthesize archaeal ether lipids.</title>
        <authorList>
            <person name="Villanueva L."/>
            <person name="Von Meijenfeldt F.A.B."/>
            <person name="Westbye A.B."/>
            <person name="Yadav S."/>
            <person name="Hopmans E.C."/>
            <person name="Dutilh B.E."/>
            <person name="Sinninghe Damste J.S."/>
        </authorList>
    </citation>
    <scope>NUCLEOTIDE SEQUENCE [LARGE SCALE GENOMIC DNA]</scope>
    <source>
        <strain evidence="30">NIOZ-UU17</strain>
    </source>
</reference>
<evidence type="ECO:0000256" key="3">
    <source>
        <dbReference type="ARBA" id="ARBA00004533"/>
    </source>
</evidence>
<keyword evidence="10" id="KW-0997">Cell inner membrane</keyword>
<dbReference type="PANTHER" id="PTHR43644">
    <property type="entry name" value="NA(+)-TRANSLOCATING NADH-QUINONE REDUCTASE SUBUNIT"/>
    <property type="match status" value="1"/>
</dbReference>
<dbReference type="Pfam" id="PF00175">
    <property type="entry name" value="NAD_binding_1"/>
    <property type="match status" value="1"/>
</dbReference>
<keyword evidence="16 27" id="KW-0408">Iron</keyword>
<dbReference type="GO" id="GO:0051537">
    <property type="term" value="F:2 iron, 2 sulfur cluster binding"/>
    <property type="evidence" value="ECO:0007669"/>
    <property type="project" value="UniProtKB-KW"/>
</dbReference>
<evidence type="ECO:0000256" key="18">
    <source>
        <dbReference type="ARBA" id="ARBA00023027"/>
    </source>
</evidence>
<comment type="function">
    <text evidence="2 27">NQR complex catalyzes the reduction of ubiquinone-1 to ubiquinol by two successive reactions, coupled with the transport of Na(+) ions from the cytoplasm to the periplasm. The first step is catalyzed by NqrF, which accepts electrons from NADH and reduces ubiquinone-1 to ubisemiquinone by a one-electron transfer pathway.</text>
</comment>
<keyword evidence="11 27" id="KW-0285">Flavoprotein</keyword>
<keyword evidence="9 27" id="KW-1003">Cell membrane</keyword>
<evidence type="ECO:0000256" key="10">
    <source>
        <dbReference type="ARBA" id="ARBA00022519"/>
    </source>
</evidence>
<comment type="cofactor">
    <cofactor evidence="1 27">
        <name>FAD</name>
        <dbReference type="ChEBI" id="CHEBI:57692"/>
    </cofactor>
</comment>
<evidence type="ECO:0000256" key="15">
    <source>
        <dbReference type="ARBA" id="ARBA00022967"/>
    </source>
</evidence>
<keyword evidence="12 27" id="KW-0001">2Fe-2S</keyword>
<dbReference type="PROSITE" id="PS51384">
    <property type="entry name" value="FAD_FR"/>
    <property type="match status" value="1"/>
</dbReference>
<dbReference type="PANTHER" id="PTHR43644:SF1">
    <property type="entry name" value="NAD(P)H-FLAVIN REDUCTASE"/>
    <property type="match status" value="1"/>
</dbReference>
<feature type="binding site" evidence="27">
    <location>
        <position position="110"/>
    </location>
    <ligand>
        <name>[2Fe-2S] cluster</name>
        <dbReference type="ChEBI" id="CHEBI:190135"/>
    </ligand>
</feature>
<dbReference type="CDD" id="cd00207">
    <property type="entry name" value="fer2"/>
    <property type="match status" value="1"/>
</dbReference>
<evidence type="ECO:0000256" key="19">
    <source>
        <dbReference type="ARBA" id="ARBA00023053"/>
    </source>
</evidence>
<feature type="binding site" evidence="27">
    <location>
        <position position="78"/>
    </location>
    <ligand>
        <name>[2Fe-2S] cluster</name>
        <dbReference type="ChEBI" id="CHEBI:190135"/>
    </ligand>
</feature>
<keyword evidence="23 27" id="KW-0739">Sodium transport</keyword>
<dbReference type="Gene3D" id="3.40.50.80">
    <property type="entry name" value="Nucleotide-binding domain of ferredoxin-NADP reductase (FNR) module"/>
    <property type="match status" value="1"/>
</dbReference>
<feature type="binding site" evidence="27">
    <location>
        <position position="69"/>
    </location>
    <ligand>
        <name>[2Fe-2S] cluster</name>
        <dbReference type="ChEBI" id="CHEBI:190135"/>
    </ligand>
</feature>
<dbReference type="Gene3D" id="3.10.20.30">
    <property type="match status" value="1"/>
</dbReference>
<dbReference type="EMBL" id="JACNIG010000310">
    <property type="protein sequence ID" value="MBC8433600.1"/>
    <property type="molecule type" value="Genomic_DNA"/>
</dbReference>
<evidence type="ECO:0000256" key="23">
    <source>
        <dbReference type="ARBA" id="ARBA00023201"/>
    </source>
</evidence>
<comment type="caution">
    <text evidence="30">The sequence shown here is derived from an EMBL/GenBank/DDBJ whole genome shotgun (WGS) entry which is preliminary data.</text>
</comment>
<keyword evidence="27" id="KW-1133">Transmembrane helix</keyword>
<evidence type="ECO:0000256" key="6">
    <source>
        <dbReference type="ARBA" id="ARBA00013099"/>
    </source>
</evidence>
<proteinExistence type="inferred from homology"/>
<dbReference type="SUPFAM" id="SSF63380">
    <property type="entry name" value="Riboflavin synthase domain-like"/>
    <property type="match status" value="1"/>
</dbReference>
<dbReference type="Pfam" id="PF00111">
    <property type="entry name" value="Fer2"/>
    <property type="match status" value="1"/>
</dbReference>
<keyword evidence="8 27" id="KW-0813">Transport</keyword>
<dbReference type="InterPro" id="IPR001041">
    <property type="entry name" value="2Fe-2S_ferredoxin-type"/>
</dbReference>
<evidence type="ECO:0000256" key="21">
    <source>
        <dbReference type="ARBA" id="ARBA00023075"/>
    </source>
</evidence>
<comment type="cofactor">
    <cofactor evidence="27">
        <name>[2Fe-2S] cluster</name>
        <dbReference type="ChEBI" id="CHEBI:190135"/>
    </cofactor>
    <text evidence="27">Binds 1 [2Fe-2S] cluster.</text>
</comment>
<dbReference type="Proteomes" id="UP000605201">
    <property type="component" value="Unassembled WGS sequence"/>
</dbReference>
<dbReference type="GO" id="GO:0006814">
    <property type="term" value="P:sodium ion transport"/>
    <property type="evidence" value="ECO:0007669"/>
    <property type="project" value="UniProtKB-UniRule"/>
</dbReference>
<evidence type="ECO:0000256" key="11">
    <source>
        <dbReference type="ARBA" id="ARBA00022630"/>
    </source>
</evidence>
<keyword evidence="19 27" id="KW-0915">Sodium</keyword>
<evidence type="ECO:0000313" key="31">
    <source>
        <dbReference type="Proteomes" id="UP000605201"/>
    </source>
</evidence>
<dbReference type="InterPro" id="IPR039261">
    <property type="entry name" value="FNR_nucleotide-bd"/>
</dbReference>
<evidence type="ECO:0000256" key="4">
    <source>
        <dbReference type="ARBA" id="ARBA00005570"/>
    </source>
</evidence>
<dbReference type="InterPro" id="IPR001433">
    <property type="entry name" value="OxRdtase_FAD/NAD-bd"/>
</dbReference>
<dbReference type="NCBIfam" id="TIGR01941">
    <property type="entry name" value="nqrF"/>
    <property type="match status" value="1"/>
</dbReference>
<comment type="catalytic activity">
    <reaction evidence="26 27">
        <text>a ubiquinone + n Na(+)(in) + NADH + H(+) = a ubiquinol + n Na(+)(out) + NAD(+)</text>
        <dbReference type="Rhea" id="RHEA:47748"/>
        <dbReference type="Rhea" id="RHEA-COMP:9565"/>
        <dbReference type="Rhea" id="RHEA-COMP:9566"/>
        <dbReference type="ChEBI" id="CHEBI:15378"/>
        <dbReference type="ChEBI" id="CHEBI:16389"/>
        <dbReference type="ChEBI" id="CHEBI:17976"/>
        <dbReference type="ChEBI" id="CHEBI:29101"/>
        <dbReference type="ChEBI" id="CHEBI:57540"/>
        <dbReference type="ChEBI" id="CHEBI:57945"/>
        <dbReference type="EC" id="7.2.1.1"/>
    </reaction>
</comment>
<evidence type="ECO:0000259" key="29">
    <source>
        <dbReference type="PROSITE" id="PS51384"/>
    </source>
</evidence>
<keyword evidence="27" id="KW-0812">Transmembrane</keyword>
<gene>
    <name evidence="27" type="primary">nqrF</name>
    <name evidence="30" type="ORF">H8D96_16960</name>
</gene>
<dbReference type="Pfam" id="PF00970">
    <property type="entry name" value="FAD_binding_6"/>
    <property type="match status" value="1"/>
</dbReference>
<evidence type="ECO:0000256" key="1">
    <source>
        <dbReference type="ARBA" id="ARBA00001974"/>
    </source>
</evidence>
<evidence type="ECO:0000256" key="27">
    <source>
        <dbReference type="HAMAP-Rule" id="MF_00430"/>
    </source>
</evidence>
<dbReference type="InterPro" id="IPR001709">
    <property type="entry name" value="Flavoprot_Pyr_Nucl_cyt_Rdtase"/>
</dbReference>
<dbReference type="EC" id="7.2.1.1" evidence="6 27"/>
<evidence type="ECO:0000256" key="12">
    <source>
        <dbReference type="ARBA" id="ARBA00022714"/>
    </source>
</evidence>
<dbReference type="Gene3D" id="2.40.30.10">
    <property type="entry name" value="Translation factors"/>
    <property type="match status" value="1"/>
</dbReference>